<dbReference type="Pfam" id="PF03934">
    <property type="entry name" value="T2SSK"/>
    <property type="match status" value="1"/>
</dbReference>
<comment type="subcellular location">
    <subcellularLocation>
        <location evidence="1 10">Cell inner membrane</location>
    </subcellularLocation>
</comment>
<keyword evidence="7" id="KW-0653">Protein transport</keyword>
<evidence type="ECO:0000313" key="16">
    <source>
        <dbReference type="Proteomes" id="UP001441944"/>
    </source>
</evidence>
<feature type="domain" description="T2SS protein K first SAM-like" evidence="14">
    <location>
        <begin position="124"/>
        <end position="220"/>
    </location>
</feature>
<proteinExistence type="inferred from homology"/>
<dbReference type="Gene3D" id="1.10.40.60">
    <property type="entry name" value="EpsJ-like"/>
    <property type="match status" value="2"/>
</dbReference>
<feature type="transmembrane region" description="Helical" evidence="12">
    <location>
        <begin position="20"/>
        <end position="45"/>
    </location>
</feature>
<evidence type="ECO:0000256" key="2">
    <source>
        <dbReference type="ARBA" id="ARBA00007246"/>
    </source>
</evidence>
<evidence type="ECO:0000256" key="3">
    <source>
        <dbReference type="ARBA" id="ARBA00022448"/>
    </source>
</evidence>
<keyword evidence="4 10" id="KW-1003">Cell membrane</keyword>
<dbReference type="SUPFAM" id="SSF158544">
    <property type="entry name" value="GspK insert domain-like"/>
    <property type="match status" value="1"/>
</dbReference>
<evidence type="ECO:0000256" key="11">
    <source>
        <dbReference type="SAM" id="MobiDB-lite"/>
    </source>
</evidence>
<dbReference type="RefSeq" id="WP_353401815.1">
    <property type="nucleotide sequence ID" value="NZ_BAABWU010000017.1"/>
</dbReference>
<evidence type="ECO:0000256" key="7">
    <source>
        <dbReference type="ARBA" id="ARBA00022927"/>
    </source>
</evidence>
<dbReference type="InterPro" id="IPR038072">
    <property type="entry name" value="GspK_central_sf"/>
</dbReference>
<organism evidence="15 16">
    <name type="scientific">Pseudophaeobacter arcticus</name>
    <dbReference type="NCBI Taxonomy" id="385492"/>
    <lineage>
        <taxon>Bacteria</taxon>
        <taxon>Pseudomonadati</taxon>
        <taxon>Pseudomonadota</taxon>
        <taxon>Alphaproteobacteria</taxon>
        <taxon>Rhodobacterales</taxon>
        <taxon>Paracoccaceae</taxon>
        <taxon>Pseudophaeobacter</taxon>
    </lineage>
</organism>
<dbReference type="EMBL" id="BAABWU010000017">
    <property type="protein sequence ID" value="GAA6197995.1"/>
    <property type="molecule type" value="Genomic_DNA"/>
</dbReference>
<dbReference type="PIRSF" id="PIRSF002786">
    <property type="entry name" value="XcpX"/>
    <property type="match status" value="1"/>
</dbReference>
<accession>A0ABQ0AQ64</accession>
<protein>
    <recommendedName>
        <fullName evidence="10">Type II secretion system protein K</fullName>
    </recommendedName>
</protein>
<comment type="similarity">
    <text evidence="2 10">Belongs to the GSP K family.</text>
</comment>
<evidence type="ECO:0000256" key="8">
    <source>
        <dbReference type="ARBA" id="ARBA00022989"/>
    </source>
</evidence>
<evidence type="ECO:0000256" key="10">
    <source>
        <dbReference type="PIRNR" id="PIRNR002786"/>
    </source>
</evidence>
<keyword evidence="9 10" id="KW-0472">Membrane</keyword>
<evidence type="ECO:0000256" key="5">
    <source>
        <dbReference type="ARBA" id="ARBA00022519"/>
    </source>
</evidence>
<evidence type="ECO:0000256" key="1">
    <source>
        <dbReference type="ARBA" id="ARBA00004533"/>
    </source>
</evidence>
<name>A0ABQ0AQ64_9RHOB</name>
<dbReference type="InterPro" id="IPR049179">
    <property type="entry name" value="T2SSK_SAM-like_2nd"/>
</dbReference>
<keyword evidence="16" id="KW-1185">Reference proteome</keyword>
<evidence type="ECO:0000256" key="12">
    <source>
        <dbReference type="SAM" id="Phobius"/>
    </source>
</evidence>
<dbReference type="Gene3D" id="3.30.1300.30">
    <property type="entry name" value="GSPII I/J protein-like"/>
    <property type="match status" value="1"/>
</dbReference>
<keyword evidence="6 12" id="KW-0812">Transmembrane</keyword>
<keyword evidence="5 10" id="KW-0997">Cell inner membrane</keyword>
<feature type="domain" description="T2SS protein K second SAM-like" evidence="13">
    <location>
        <begin position="225"/>
        <end position="274"/>
    </location>
</feature>
<keyword evidence="3 10" id="KW-0813">Transport</keyword>
<evidence type="ECO:0000313" key="15">
    <source>
        <dbReference type="EMBL" id="GAA6197995.1"/>
    </source>
</evidence>
<evidence type="ECO:0000256" key="9">
    <source>
        <dbReference type="ARBA" id="ARBA00023136"/>
    </source>
</evidence>
<comment type="caution">
    <text evidence="15">The sequence shown here is derived from an EMBL/GenBank/DDBJ whole genome shotgun (WGS) entry which is preliminary data.</text>
</comment>
<evidence type="ECO:0000259" key="13">
    <source>
        <dbReference type="Pfam" id="PF03934"/>
    </source>
</evidence>
<reference evidence="15 16" key="1">
    <citation type="submission" date="2024-04" db="EMBL/GenBank/DDBJ databases">
        <title>Draft genome sequence of Pseudophaeobacter arcticus NBRC 116598.</title>
        <authorList>
            <person name="Miyakawa T."/>
            <person name="Kusuya Y."/>
            <person name="Miura T."/>
        </authorList>
    </citation>
    <scope>NUCLEOTIDE SEQUENCE [LARGE SCALE GENOMIC DNA]</scope>
    <source>
        <strain evidence="15 16">SU-CL00105</strain>
    </source>
</reference>
<dbReference type="Proteomes" id="UP001441944">
    <property type="component" value="Unassembled WGS sequence"/>
</dbReference>
<keyword evidence="8 12" id="KW-1133">Transmembrane helix</keyword>
<sequence>MSGRTRKTPPGMIQSGTGQAGMGGFVLVNALVLVLALAALSTWMLSRAEGGRMRLQAGLEAAQITLALDAMDALALSLLHQDQGAIDHTGEGWARPIAALELAPELIPGEGTREVGGEITDLQGRFNVNWLSDSTNLAARAGFDRLLTQLALPAQTGQTLTRFLRPGTTFSRAERAPWLQMDPPRDPIGGPLLNADQLAEHPGLSPATYARLRPWITALPSDSALNVNTAPAEVLQAFLPHLPPAALSRLLAQRRRQPFASVDAFLIAARLEQLLEEQQEDEAEDDGEEAALRPEQLTVGSSWFRLDAWARQDGPQGRLEARRSTLLQRRGPRQRPALIWQITRRP</sequence>
<dbReference type="InterPro" id="IPR049031">
    <property type="entry name" value="T2SSK_SAM-like_1st"/>
</dbReference>
<dbReference type="Pfam" id="PF21687">
    <property type="entry name" value="T2SSK_1st"/>
    <property type="match status" value="1"/>
</dbReference>
<gene>
    <name evidence="15" type="ORF">NBRC116598_34400</name>
</gene>
<feature type="region of interest" description="Disordered" evidence="11">
    <location>
        <begin position="313"/>
        <end position="333"/>
    </location>
</feature>
<dbReference type="PANTHER" id="PTHR38831">
    <property type="entry name" value="TYPE II SECRETION SYSTEM PROTEIN K"/>
    <property type="match status" value="1"/>
</dbReference>
<evidence type="ECO:0000259" key="14">
    <source>
        <dbReference type="Pfam" id="PF21687"/>
    </source>
</evidence>
<dbReference type="PANTHER" id="PTHR38831:SF1">
    <property type="entry name" value="TYPE II SECRETION SYSTEM PROTEIN K-RELATED"/>
    <property type="match status" value="1"/>
</dbReference>
<dbReference type="InterPro" id="IPR005628">
    <property type="entry name" value="GspK"/>
</dbReference>
<dbReference type="NCBIfam" id="NF037980">
    <property type="entry name" value="T2SS_GspK"/>
    <property type="match status" value="1"/>
</dbReference>
<evidence type="ECO:0000256" key="4">
    <source>
        <dbReference type="ARBA" id="ARBA00022475"/>
    </source>
</evidence>
<evidence type="ECO:0000256" key="6">
    <source>
        <dbReference type="ARBA" id="ARBA00022692"/>
    </source>
</evidence>